<gene>
    <name evidence="1" type="ordered locus">VV2917</name>
</gene>
<accession>Q7MHF4</accession>
<reference evidence="1 2" key="1">
    <citation type="journal article" date="2003" name="Genome Res.">
        <title>Comparative genome analysis of Vibrio vulnificus, a marine pathogen.</title>
        <authorList>
            <person name="Chen C.Y."/>
            <person name="Wu K.M."/>
            <person name="Chang Y.C."/>
            <person name="Chang C.H."/>
            <person name="Tsai H.C."/>
            <person name="Liao T.L."/>
            <person name="Liu Y.M."/>
            <person name="Chen H.J."/>
            <person name="Shen A.B."/>
            <person name="Li J.C."/>
            <person name="Su T.L."/>
            <person name="Shao C.P."/>
            <person name="Lee C.T."/>
            <person name="Hor L.I."/>
            <person name="Tsai S.F."/>
        </authorList>
    </citation>
    <scope>NUCLEOTIDE SEQUENCE [LARGE SCALE GENOMIC DNA]</scope>
    <source>
        <strain evidence="1 2">YJ016</strain>
    </source>
</reference>
<dbReference type="HOGENOM" id="CLU_3124106_0_0_6"/>
<proteinExistence type="predicted"/>
<protein>
    <submittedName>
        <fullName evidence="1">Uncharacterized protein</fullName>
    </submittedName>
</protein>
<name>Q7MHF4_VIBVY</name>
<organism evidence="1 2">
    <name type="scientific">Vibrio vulnificus (strain YJ016)</name>
    <dbReference type="NCBI Taxonomy" id="196600"/>
    <lineage>
        <taxon>Bacteria</taxon>
        <taxon>Pseudomonadati</taxon>
        <taxon>Pseudomonadota</taxon>
        <taxon>Gammaproteobacteria</taxon>
        <taxon>Vibrionales</taxon>
        <taxon>Vibrionaceae</taxon>
        <taxon>Vibrio</taxon>
    </lineage>
</organism>
<dbReference type="KEGG" id="vvy:VV2917"/>
<dbReference type="AlphaFoldDB" id="Q7MHF4"/>
<dbReference type="Proteomes" id="UP000002675">
    <property type="component" value="Chromosome I"/>
</dbReference>
<dbReference type="EMBL" id="BA000037">
    <property type="protein sequence ID" value="BAC95681.1"/>
    <property type="molecule type" value="Genomic_DNA"/>
</dbReference>
<evidence type="ECO:0000313" key="2">
    <source>
        <dbReference type="Proteomes" id="UP000002675"/>
    </source>
</evidence>
<evidence type="ECO:0000313" key="1">
    <source>
        <dbReference type="EMBL" id="BAC95681.1"/>
    </source>
</evidence>
<sequence>MKYGMDRPEKPPTKRHTTYLLLLNLKMGRHHNAKQHVFNNSANLLIFRTS</sequence>